<dbReference type="EMBL" id="JAVXUO010003064">
    <property type="protein sequence ID" value="KAK2967000.1"/>
    <property type="molecule type" value="Genomic_DNA"/>
</dbReference>
<organism evidence="4 5">
    <name type="scientific">Escallonia rubra</name>
    <dbReference type="NCBI Taxonomy" id="112253"/>
    <lineage>
        <taxon>Eukaryota</taxon>
        <taxon>Viridiplantae</taxon>
        <taxon>Streptophyta</taxon>
        <taxon>Embryophyta</taxon>
        <taxon>Tracheophyta</taxon>
        <taxon>Spermatophyta</taxon>
        <taxon>Magnoliopsida</taxon>
        <taxon>eudicotyledons</taxon>
        <taxon>Gunneridae</taxon>
        <taxon>Pentapetalae</taxon>
        <taxon>asterids</taxon>
        <taxon>campanulids</taxon>
        <taxon>Escalloniales</taxon>
        <taxon>Escalloniaceae</taxon>
        <taxon>Escallonia</taxon>
    </lineage>
</organism>
<dbReference type="PANTHER" id="PTHR31065">
    <property type="entry name" value="PLATZ TRANSCRIPTION FACTOR FAMILY PROTEIN"/>
    <property type="match status" value="1"/>
</dbReference>
<proteinExistence type="predicted"/>
<dbReference type="GO" id="GO:0008270">
    <property type="term" value="F:zinc ion binding"/>
    <property type="evidence" value="ECO:0007669"/>
    <property type="project" value="UniProtKB-KW"/>
</dbReference>
<sequence>MSASSSKATQKDEPVLGDELEWLGAFLKWTFFDACPMHEVRNNEQNRYCINCDLPACRYCLSAGSHAGHDALKIYRHVYKDVVPLSQMENHIDCSKIQPYKCNKKWVVSMNPLPHCGSGSMMHSDGSCNTCKRRLNDPGMYRYCSIACKVEAFSRKTDHSKPPFLASGNPPQVDAGTKMRRRKGIPHRAPLL</sequence>
<accession>A0AA88QWJ7</accession>
<dbReference type="PANTHER" id="PTHR31065:SF9">
    <property type="entry name" value="TRANSCRIPTION FACTOR FAMILY PROTEIN, PUTATIVE-RELATED"/>
    <property type="match status" value="1"/>
</dbReference>
<dbReference type="Proteomes" id="UP001187471">
    <property type="component" value="Unassembled WGS sequence"/>
</dbReference>
<keyword evidence="5" id="KW-1185">Reference proteome</keyword>
<feature type="region of interest" description="Disordered" evidence="2">
    <location>
        <begin position="159"/>
        <end position="192"/>
    </location>
</feature>
<dbReference type="InterPro" id="IPR006734">
    <property type="entry name" value="PLATZ"/>
</dbReference>
<feature type="domain" description="B box-type" evidence="3">
    <location>
        <begin position="35"/>
        <end position="74"/>
    </location>
</feature>
<keyword evidence="1" id="KW-0863">Zinc-finger</keyword>
<dbReference type="Pfam" id="PF04640">
    <property type="entry name" value="PLATZ"/>
    <property type="match status" value="1"/>
</dbReference>
<protein>
    <recommendedName>
        <fullName evidence="3">B box-type domain-containing protein</fullName>
    </recommendedName>
</protein>
<evidence type="ECO:0000256" key="2">
    <source>
        <dbReference type="SAM" id="MobiDB-lite"/>
    </source>
</evidence>
<evidence type="ECO:0000313" key="5">
    <source>
        <dbReference type="Proteomes" id="UP001187471"/>
    </source>
</evidence>
<reference evidence="4" key="1">
    <citation type="submission" date="2022-12" db="EMBL/GenBank/DDBJ databases">
        <title>Draft genome assemblies for two species of Escallonia (Escalloniales).</title>
        <authorList>
            <person name="Chanderbali A."/>
            <person name="Dervinis C."/>
            <person name="Anghel I."/>
            <person name="Soltis D."/>
            <person name="Soltis P."/>
            <person name="Zapata F."/>
        </authorList>
    </citation>
    <scope>NUCLEOTIDE SEQUENCE</scope>
    <source>
        <strain evidence="4">UCBG92.1500</strain>
        <tissue evidence="4">Leaf</tissue>
    </source>
</reference>
<evidence type="ECO:0000256" key="1">
    <source>
        <dbReference type="PROSITE-ProRule" id="PRU00024"/>
    </source>
</evidence>
<name>A0AA88QWJ7_9ASTE</name>
<evidence type="ECO:0000259" key="3">
    <source>
        <dbReference type="PROSITE" id="PS50119"/>
    </source>
</evidence>
<comment type="caution">
    <text evidence="4">The sequence shown here is derived from an EMBL/GenBank/DDBJ whole genome shotgun (WGS) entry which is preliminary data.</text>
</comment>
<evidence type="ECO:0000313" key="4">
    <source>
        <dbReference type="EMBL" id="KAK2967000.1"/>
    </source>
</evidence>
<gene>
    <name evidence="4" type="ORF">RJ640_003356</name>
</gene>
<keyword evidence="1" id="KW-0862">Zinc</keyword>
<dbReference type="InterPro" id="IPR000315">
    <property type="entry name" value="Znf_B-box"/>
</dbReference>
<keyword evidence="1" id="KW-0479">Metal-binding</keyword>
<dbReference type="SUPFAM" id="SSF57845">
    <property type="entry name" value="B-box zinc-binding domain"/>
    <property type="match status" value="1"/>
</dbReference>
<dbReference type="PROSITE" id="PS50119">
    <property type="entry name" value="ZF_BBOX"/>
    <property type="match status" value="1"/>
</dbReference>
<dbReference type="AlphaFoldDB" id="A0AA88QWJ7"/>
<dbReference type="Gene3D" id="3.30.160.60">
    <property type="entry name" value="Classic Zinc Finger"/>
    <property type="match status" value="1"/>
</dbReference>